<keyword evidence="2" id="KW-1185">Reference proteome</keyword>
<dbReference type="AlphaFoldDB" id="A0A4S8J548"/>
<protein>
    <submittedName>
        <fullName evidence="1">Uncharacterized protein</fullName>
    </submittedName>
</protein>
<name>A0A4S8J548_MUSBA</name>
<proteinExistence type="predicted"/>
<reference evidence="1 2" key="1">
    <citation type="journal article" date="2019" name="Nat. Plants">
        <title>Genome sequencing of Musa balbisiana reveals subgenome evolution and function divergence in polyploid bananas.</title>
        <authorList>
            <person name="Yao X."/>
        </authorList>
    </citation>
    <scope>NUCLEOTIDE SEQUENCE [LARGE SCALE GENOMIC DNA]</scope>
    <source>
        <strain evidence="2">cv. DH-PKW</strain>
        <tissue evidence="1">Leaves</tissue>
    </source>
</reference>
<sequence length="87" mass="10211">MRQLKLALKWGRARLLWIFEGKDLKIIFKMPQSYPHTLQQKEKRKAYGSSAFKQAHVLVKLKLYLGLLALENPSTTTLDGTKERRKR</sequence>
<evidence type="ECO:0000313" key="1">
    <source>
        <dbReference type="EMBL" id="THU56598.1"/>
    </source>
</evidence>
<dbReference type="Proteomes" id="UP000317650">
    <property type="component" value="Chromosome 11"/>
</dbReference>
<comment type="caution">
    <text evidence="1">The sequence shown here is derived from an EMBL/GenBank/DDBJ whole genome shotgun (WGS) entry which is preliminary data.</text>
</comment>
<gene>
    <name evidence="1" type="ORF">C4D60_Mb11t18920</name>
</gene>
<accession>A0A4S8J548</accession>
<evidence type="ECO:0000313" key="2">
    <source>
        <dbReference type="Proteomes" id="UP000317650"/>
    </source>
</evidence>
<organism evidence="1 2">
    <name type="scientific">Musa balbisiana</name>
    <name type="common">Banana</name>
    <dbReference type="NCBI Taxonomy" id="52838"/>
    <lineage>
        <taxon>Eukaryota</taxon>
        <taxon>Viridiplantae</taxon>
        <taxon>Streptophyta</taxon>
        <taxon>Embryophyta</taxon>
        <taxon>Tracheophyta</taxon>
        <taxon>Spermatophyta</taxon>
        <taxon>Magnoliopsida</taxon>
        <taxon>Liliopsida</taxon>
        <taxon>Zingiberales</taxon>
        <taxon>Musaceae</taxon>
        <taxon>Musa</taxon>
    </lineage>
</organism>
<dbReference type="EMBL" id="PYDT01000007">
    <property type="protein sequence ID" value="THU56598.1"/>
    <property type="molecule type" value="Genomic_DNA"/>
</dbReference>